<dbReference type="PANTHER" id="PTHR47961:SF10">
    <property type="entry name" value="ATP-DEPENDENT DNA HELICASE HEL308"/>
    <property type="match status" value="1"/>
</dbReference>
<dbReference type="PANTHER" id="PTHR47961">
    <property type="entry name" value="DNA POLYMERASE THETA, PUTATIVE (AFU_ORTHOLOGUE AFUA_1G05260)-RELATED"/>
    <property type="match status" value="1"/>
</dbReference>
<keyword evidence="8 10" id="KW-0413">Isomerase</keyword>
<evidence type="ECO:0000256" key="11">
    <source>
        <dbReference type="SAM" id="MobiDB-lite"/>
    </source>
</evidence>
<evidence type="ECO:0000256" key="3">
    <source>
        <dbReference type="ARBA" id="ARBA00022801"/>
    </source>
</evidence>
<feature type="region of interest" description="Disordered" evidence="11">
    <location>
        <begin position="507"/>
        <end position="528"/>
    </location>
</feature>
<dbReference type="GO" id="GO:0043138">
    <property type="term" value="F:3'-5' DNA helicase activity"/>
    <property type="evidence" value="ECO:0007669"/>
    <property type="project" value="UniProtKB-UniRule"/>
</dbReference>
<comment type="subunit">
    <text evidence="10">Monomer.</text>
</comment>
<keyword evidence="6 10" id="KW-0238">DNA-binding</keyword>
<dbReference type="SUPFAM" id="SSF52540">
    <property type="entry name" value="P-loop containing nucleoside triphosphate hydrolases"/>
    <property type="match status" value="1"/>
</dbReference>
<dbReference type="InterPro" id="IPR050474">
    <property type="entry name" value="Hel308_SKI2-like"/>
</dbReference>
<accession>A0A6B0T159</accession>
<dbReference type="SUPFAM" id="SSF158702">
    <property type="entry name" value="Sec63 N-terminal domain-like"/>
    <property type="match status" value="1"/>
</dbReference>
<dbReference type="Pfam" id="PF00270">
    <property type="entry name" value="DEAD"/>
    <property type="match status" value="1"/>
</dbReference>
<dbReference type="InterPro" id="IPR027417">
    <property type="entry name" value="P-loop_NTPase"/>
</dbReference>
<evidence type="ECO:0000256" key="10">
    <source>
        <dbReference type="HAMAP-Rule" id="MF_00442"/>
    </source>
</evidence>
<evidence type="ECO:0000259" key="12">
    <source>
        <dbReference type="PROSITE" id="PS51192"/>
    </source>
</evidence>
<keyword evidence="5 10" id="KW-0067">ATP-binding</keyword>
<evidence type="ECO:0000256" key="2">
    <source>
        <dbReference type="ARBA" id="ARBA00022763"/>
    </source>
</evidence>
<comment type="caution">
    <text evidence="14">The sequence shown here is derived from an EMBL/GenBank/DDBJ whole genome shotgun (WGS) entry which is preliminary data.</text>
</comment>
<feature type="domain" description="Helicase C-terminal" evidence="13">
    <location>
        <begin position="236"/>
        <end position="449"/>
    </location>
</feature>
<dbReference type="InterPro" id="IPR014001">
    <property type="entry name" value="Helicase_ATP-bd"/>
</dbReference>
<keyword evidence="7 10" id="KW-0234">DNA repair</keyword>
<dbReference type="GO" id="GO:0006281">
    <property type="term" value="P:DNA repair"/>
    <property type="evidence" value="ECO:0007669"/>
    <property type="project" value="UniProtKB-UniRule"/>
</dbReference>
<evidence type="ECO:0000259" key="13">
    <source>
        <dbReference type="PROSITE" id="PS51194"/>
    </source>
</evidence>
<dbReference type="GO" id="GO:0003677">
    <property type="term" value="F:DNA binding"/>
    <property type="evidence" value="ECO:0007669"/>
    <property type="project" value="UniProtKB-UniRule"/>
</dbReference>
<dbReference type="SMART" id="SM00487">
    <property type="entry name" value="DEXDc"/>
    <property type="match status" value="1"/>
</dbReference>
<dbReference type="Proteomes" id="UP000437065">
    <property type="component" value="Unassembled WGS sequence"/>
</dbReference>
<evidence type="ECO:0000313" key="14">
    <source>
        <dbReference type="EMBL" id="MXR41990.1"/>
    </source>
</evidence>
<protein>
    <recommendedName>
        <fullName evidence="10">ATP-dependent DNA helicase Hel308</fullName>
        <ecNumber evidence="10">5.6.2.4</ecNumber>
    </recommendedName>
    <alternativeName>
        <fullName evidence="10">DNA 3'-5' helicase Hel308</fullName>
    </alternativeName>
</protein>
<dbReference type="AlphaFoldDB" id="A0A6B0T159"/>
<dbReference type="SUPFAM" id="SSF46785">
    <property type="entry name" value="Winged helix' DNA-binding domain"/>
    <property type="match status" value="1"/>
</dbReference>
<dbReference type="OrthoDB" id="371946at2157"/>
<dbReference type="Gene3D" id="1.10.3380.30">
    <property type="match status" value="1"/>
</dbReference>
<comment type="catalytic activity">
    <reaction evidence="9 10">
        <text>Couples ATP hydrolysis with the unwinding of duplex DNA by translocating in the 3'-5' direction.</text>
        <dbReference type="EC" id="5.6.2.4"/>
    </reaction>
</comment>
<feature type="compositionally biased region" description="Gly residues" evidence="11">
    <location>
        <begin position="513"/>
        <end position="524"/>
    </location>
</feature>
<feature type="binding site" evidence="10">
    <location>
        <position position="28"/>
    </location>
    <ligand>
        <name>ATP</name>
        <dbReference type="ChEBI" id="CHEBI:30616"/>
    </ligand>
</feature>
<dbReference type="CDD" id="cd18795">
    <property type="entry name" value="SF2_C_Ski2"/>
    <property type="match status" value="1"/>
</dbReference>
<dbReference type="RefSeq" id="WP_159667467.1">
    <property type="nucleotide sequence ID" value="NZ_WUUS01000007.1"/>
</dbReference>
<comment type="similarity">
    <text evidence="10">Belongs to the helicase family. Hel308 subfamily.</text>
</comment>
<dbReference type="Gene3D" id="3.40.50.300">
    <property type="entry name" value="P-loop containing nucleotide triphosphate hydrolases"/>
    <property type="match status" value="2"/>
</dbReference>
<dbReference type="Pfam" id="PF00271">
    <property type="entry name" value="Helicase_C"/>
    <property type="match status" value="1"/>
</dbReference>
<dbReference type="InterPro" id="IPR022965">
    <property type="entry name" value="Helicase_Hel308"/>
</dbReference>
<keyword evidence="15" id="KW-1185">Reference proteome</keyword>
<feature type="domain" description="Helicase ATP-binding" evidence="12">
    <location>
        <begin position="33"/>
        <end position="194"/>
    </location>
</feature>
<evidence type="ECO:0000256" key="4">
    <source>
        <dbReference type="ARBA" id="ARBA00022806"/>
    </source>
</evidence>
<evidence type="ECO:0000256" key="1">
    <source>
        <dbReference type="ARBA" id="ARBA00022741"/>
    </source>
</evidence>
<evidence type="ECO:0000256" key="9">
    <source>
        <dbReference type="ARBA" id="ARBA00034617"/>
    </source>
</evidence>
<sequence length="684" mass="71595">MHVADLPLAPEYVDHFEGAGIEELYPPQVAAVEAGVCDGDNVVAAVPTASGKTFVAELALLTAGGPGLYVCPLRALAREKYEEFDALPGVDAGISTGDYDSAASDLAENDVIVATSEKVDSAIRNGAEWVDDLACVVVDEVHLLGSPGRGPTLEVTLATLRRRTPDVQVVALSATIDNPEDIAAWLDAELVESTWRPVDLRTGVCADGEVRFDDGTDLSVPVDAGDPATDADTEATVDLVRGAIEDGGQALAFVSSRREAEALADRLTEERLAAVAAGRDRGGDGDPDAPVADPERAAAEVAEELRGAGTTGTGERLAESAAWGVAFHHAGLSSDHRALVERAFRERRLAVICATPTLAAGVNVPARRVVVRDQRRYTGEGTEWLPVLEVHQMCGRAGRPHLDPYGEAVLVADDADGREELWNRYVTADPERVESKLRDPAALRTHTLALVATGLAGSQVAVLDALSGTFYASRTANPDLGGAVGDAIASLIDDGMLAAAEAAEAGSGTAKGSAGGDGGTGDAGSGIEATDLGAQVSRQYLTPETGVRIVEGLEAVAGMTDEDVTELTAFEIVCDTPDMVDTYLGNAERAEIYQFARDRSAELTTGMAEATDFEAWLESVKTARILTEWVDGASVEELVEAYRIGPGDLESRIERAEWLLGAADALADVVGVNMPAFASARAKL</sequence>
<evidence type="ECO:0000256" key="6">
    <source>
        <dbReference type="ARBA" id="ARBA00023125"/>
    </source>
</evidence>
<gene>
    <name evidence="10" type="primary">hel308</name>
    <name evidence="14" type="ORF">GRX01_11665</name>
</gene>
<dbReference type="EC" id="5.6.2.4" evidence="10"/>
<dbReference type="InterPro" id="IPR001650">
    <property type="entry name" value="Helicase_C-like"/>
</dbReference>
<evidence type="ECO:0000256" key="5">
    <source>
        <dbReference type="ARBA" id="ARBA00022840"/>
    </source>
</evidence>
<evidence type="ECO:0000313" key="15">
    <source>
        <dbReference type="Proteomes" id="UP000437065"/>
    </source>
</evidence>
<dbReference type="PROSITE" id="PS51194">
    <property type="entry name" value="HELICASE_CTER"/>
    <property type="match status" value="1"/>
</dbReference>
<comment type="catalytic activity">
    <reaction evidence="10">
        <text>ATP + H2O = ADP + phosphate + H(+)</text>
        <dbReference type="Rhea" id="RHEA:13065"/>
        <dbReference type="ChEBI" id="CHEBI:15377"/>
        <dbReference type="ChEBI" id="CHEBI:15378"/>
        <dbReference type="ChEBI" id="CHEBI:30616"/>
        <dbReference type="ChEBI" id="CHEBI:43474"/>
        <dbReference type="ChEBI" id="CHEBI:456216"/>
        <dbReference type="EC" id="5.6.2.4"/>
    </reaction>
</comment>
<dbReference type="Pfam" id="PF21280">
    <property type="entry name" value="Helicase_dom4_arc"/>
    <property type="match status" value="1"/>
</dbReference>
<keyword evidence="3 10" id="KW-0378">Hydrolase</keyword>
<proteinExistence type="inferred from homology"/>
<name>A0A6B0T159_9EURY</name>
<dbReference type="InterPro" id="IPR048772">
    <property type="entry name" value="Hel308-like_dom4"/>
</dbReference>
<evidence type="ECO:0000256" key="8">
    <source>
        <dbReference type="ARBA" id="ARBA00023235"/>
    </source>
</evidence>
<evidence type="ECO:0000256" key="7">
    <source>
        <dbReference type="ARBA" id="ARBA00023204"/>
    </source>
</evidence>
<keyword evidence="4 10" id="KW-0347">Helicase</keyword>
<keyword evidence="1 10" id="KW-0547">Nucleotide-binding</keyword>
<dbReference type="GO" id="GO:0005524">
    <property type="term" value="F:ATP binding"/>
    <property type="evidence" value="ECO:0007669"/>
    <property type="project" value="UniProtKB-UniRule"/>
</dbReference>
<dbReference type="GO" id="GO:0016818">
    <property type="term" value="F:hydrolase activity, acting on acid anhydrides, in phosphorus-containing anhydrides"/>
    <property type="evidence" value="ECO:0007669"/>
    <property type="project" value="UniProtKB-UniRule"/>
</dbReference>
<dbReference type="EMBL" id="WUUS01000007">
    <property type="protein sequence ID" value="MXR41990.1"/>
    <property type="molecule type" value="Genomic_DNA"/>
</dbReference>
<dbReference type="PROSITE" id="PS51192">
    <property type="entry name" value="HELICASE_ATP_BIND_1"/>
    <property type="match status" value="1"/>
</dbReference>
<organism evidence="14 15">
    <name type="scientific">Halobaculum saliterrae</name>
    <dbReference type="NCBI Taxonomy" id="2073113"/>
    <lineage>
        <taxon>Archaea</taxon>
        <taxon>Methanobacteriati</taxon>
        <taxon>Methanobacteriota</taxon>
        <taxon>Stenosarchaea group</taxon>
        <taxon>Halobacteria</taxon>
        <taxon>Halobacteriales</taxon>
        <taxon>Haloferacaceae</taxon>
        <taxon>Halobaculum</taxon>
    </lineage>
</organism>
<keyword evidence="2 10" id="KW-0227">DNA damage</keyword>
<reference evidence="14 15" key="1">
    <citation type="submission" date="2019-12" db="EMBL/GenBank/DDBJ databases">
        <title>Isolation and characterization of three novel carbon monoxide-oxidizing members of Halobacteria from salione crusts and soils.</title>
        <authorList>
            <person name="Myers M.R."/>
            <person name="King G.M."/>
        </authorList>
    </citation>
    <scope>NUCLEOTIDE SEQUENCE [LARGE SCALE GENOMIC DNA]</scope>
    <source>
        <strain evidence="14 15">WSA2</strain>
    </source>
</reference>
<dbReference type="SMART" id="SM00490">
    <property type="entry name" value="HELICc"/>
    <property type="match status" value="1"/>
</dbReference>
<dbReference type="InterPro" id="IPR036390">
    <property type="entry name" value="WH_DNA-bd_sf"/>
</dbReference>
<comment type="function">
    <text evidence="10">DNA-dependent ATPase and 3'-5' DNA helicase that may be involved in repair of stalled replication forks.</text>
</comment>
<dbReference type="InterPro" id="IPR011545">
    <property type="entry name" value="DEAD/DEAH_box_helicase_dom"/>
</dbReference>
<dbReference type="HAMAP" id="MF_00442">
    <property type="entry name" value="Helicase_Hel308"/>
    <property type="match status" value="1"/>
</dbReference>